<feature type="transmembrane region" description="Helical" evidence="1">
    <location>
        <begin position="195"/>
        <end position="213"/>
    </location>
</feature>
<keyword evidence="1" id="KW-0812">Transmembrane</keyword>
<feature type="transmembrane region" description="Helical" evidence="1">
    <location>
        <begin position="219"/>
        <end position="238"/>
    </location>
</feature>
<gene>
    <name evidence="2" type="ORF">Rhe02_49570</name>
</gene>
<organism evidence="2 3">
    <name type="scientific">Rhizocola hellebori</name>
    <dbReference type="NCBI Taxonomy" id="1392758"/>
    <lineage>
        <taxon>Bacteria</taxon>
        <taxon>Bacillati</taxon>
        <taxon>Actinomycetota</taxon>
        <taxon>Actinomycetes</taxon>
        <taxon>Micromonosporales</taxon>
        <taxon>Micromonosporaceae</taxon>
        <taxon>Rhizocola</taxon>
    </lineage>
</organism>
<feature type="transmembrane region" description="Helical" evidence="1">
    <location>
        <begin position="169"/>
        <end position="188"/>
    </location>
</feature>
<feature type="transmembrane region" description="Helical" evidence="1">
    <location>
        <begin position="144"/>
        <end position="163"/>
    </location>
</feature>
<name>A0A8J3QC61_9ACTN</name>
<comment type="caution">
    <text evidence="2">The sequence shown here is derived from an EMBL/GenBank/DDBJ whole genome shotgun (WGS) entry which is preliminary data.</text>
</comment>
<reference evidence="2" key="1">
    <citation type="submission" date="2021-01" db="EMBL/GenBank/DDBJ databases">
        <title>Whole genome shotgun sequence of Rhizocola hellebori NBRC 109834.</title>
        <authorList>
            <person name="Komaki H."/>
            <person name="Tamura T."/>
        </authorList>
    </citation>
    <scope>NUCLEOTIDE SEQUENCE</scope>
    <source>
        <strain evidence="2">NBRC 109834</strain>
    </source>
</reference>
<keyword evidence="1" id="KW-0472">Membrane</keyword>
<evidence type="ECO:0008006" key="4">
    <source>
        <dbReference type="Google" id="ProtNLM"/>
    </source>
</evidence>
<dbReference type="Proteomes" id="UP000612899">
    <property type="component" value="Unassembled WGS sequence"/>
</dbReference>
<proteinExistence type="predicted"/>
<keyword evidence="1" id="KW-1133">Transmembrane helix</keyword>
<evidence type="ECO:0000313" key="3">
    <source>
        <dbReference type="Proteomes" id="UP000612899"/>
    </source>
</evidence>
<feature type="transmembrane region" description="Helical" evidence="1">
    <location>
        <begin position="380"/>
        <end position="402"/>
    </location>
</feature>
<keyword evidence="3" id="KW-1185">Reference proteome</keyword>
<accession>A0A8J3QC61</accession>
<feature type="transmembrane region" description="Helical" evidence="1">
    <location>
        <begin position="353"/>
        <end position="373"/>
    </location>
</feature>
<feature type="transmembrane region" description="Helical" evidence="1">
    <location>
        <begin position="408"/>
        <end position="432"/>
    </location>
</feature>
<evidence type="ECO:0000256" key="1">
    <source>
        <dbReference type="SAM" id="Phobius"/>
    </source>
</evidence>
<sequence>MGADSVLLHARLVPQVHPRVGWAADTDEVAAVLESTGINDSVASRDYGHGNVFTLARQVRLATARPSPDEAKPRPPLPLLGAMIRAGLYLTPTVVAVGMAGSLGTLPWYATTGLLVAGWGSAQGLAHLGYLAANESGSRAAARLLGLGFVALTAIWAALLMWLGAPAMAYLVSAAQLMLFAANTVTLVTGTERRVLAIALTGWAAVLAFMAGAGPVAVVALFAALAAMVVVGFWPAFAGGGSWCPSLRQGGVAAGHGIVGAGQAALFVLVVLTPAGTLTPIAASAPLLLGIPLTELMLLQHQRRVADGRERAAQRATFELHLRRISWLTAVPLVAPMPAALALVWLASSSDGWVLAACTLLTGINAICLVLVAHRRQSTAILLVWLSAALIAMGTLVTATLLPELRAAAAGAAALAMLCVYLPAAAVAVAAIRDPWSYR</sequence>
<dbReference type="AlphaFoldDB" id="A0A8J3QC61"/>
<feature type="transmembrane region" description="Helical" evidence="1">
    <location>
        <begin position="278"/>
        <end position="299"/>
    </location>
</feature>
<feature type="transmembrane region" description="Helical" evidence="1">
    <location>
        <begin position="250"/>
        <end position="272"/>
    </location>
</feature>
<evidence type="ECO:0000313" key="2">
    <source>
        <dbReference type="EMBL" id="GIH06890.1"/>
    </source>
</evidence>
<protein>
    <recommendedName>
        <fullName evidence="4">Integral membrane protein</fullName>
    </recommendedName>
</protein>
<feature type="transmembrane region" description="Helical" evidence="1">
    <location>
        <begin position="82"/>
        <end position="102"/>
    </location>
</feature>
<dbReference type="EMBL" id="BONY01000031">
    <property type="protein sequence ID" value="GIH06890.1"/>
    <property type="molecule type" value="Genomic_DNA"/>
</dbReference>
<feature type="transmembrane region" description="Helical" evidence="1">
    <location>
        <begin position="108"/>
        <end position="132"/>
    </location>
</feature>
<feature type="transmembrane region" description="Helical" evidence="1">
    <location>
        <begin position="325"/>
        <end position="347"/>
    </location>
</feature>
<dbReference type="RefSeq" id="WP_203910701.1">
    <property type="nucleotide sequence ID" value="NZ_BONY01000031.1"/>
</dbReference>